<dbReference type="InterPro" id="IPR051132">
    <property type="entry name" value="3-5_Exonuclease_domain"/>
</dbReference>
<feature type="region of interest" description="Disordered" evidence="10">
    <location>
        <begin position="416"/>
        <end position="439"/>
    </location>
</feature>
<dbReference type="InterPro" id="IPR002562">
    <property type="entry name" value="3'-5'_exonuclease_dom"/>
</dbReference>
<gene>
    <name evidence="12" type="ORF">PAPYR_1021</name>
</gene>
<protein>
    <recommendedName>
        <fullName evidence="8">3'-5' exonuclease</fullName>
    </recommendedName>
    <alternativeName>
        <fullName evidence="9">Werner Syndrome-like exonuclease</fullName>
    </alternativeName>
</protein>
<dbReference type="Gene3D" id="3.30.420.10">
    <property type="entry name" value="Ribonuclease H-like superfamily/Ribonuclease H"/>
    <property type="match status" value="2"/>
</dbReference>
<sequence length="610" mass="66067">MSLRILPPGVALTKFYSRNLPNRPPAPSDFPHSRSPTPTATRRDFMSPHYRHPSSSTGKKHRSKNSKAQFFLQDSFPPNGPSSGEMEEFFDRLWANYPPVVEAIRAKRARMYDIQEDAMLLRLSGVSASEPAGTVELSPEMPVLCTGDPTEADLWLGRHVYHLDRAMASPPLSPPPSASSPAPSSSSASSSSGAAMALVPSASQSGTAFVLSASATTPGVEQTAPSMSILESCATSPAAERSPASGYHPHSSGGPSRMAAAAAAASDCGLFQNPVALIQISTGQAVMLFQTRQGTVPPPTLLRLMLQDPRIAKVGISPSHDQMIHWRIPAPAALLCALTATATATATADTRPLQAKTRHLMRPAKLTRYLMRGPLTAHAVRTTAAALRREFGLPPPCLAPRRITPFDLGSRPPLDHRNMSSHHYGGQANSSTNTNVRPPRHLRRDQHHLAPLAASAPPVSLADLEELRIRWPQLAGVERLLHCAPGGGVALWEMLPPVQMLLDLRPLTRVTFVSPSPHAVLERGHHPAKTKTHAAARGLIDMQTSCHASMFSLCRDLLGLRYQEEPEVTLSRWSRHVLSATQRRYAATDAWISLRLWRSLIAHPIVMPAT</sequence>
<organism evidence="12 13">
    <name type="scientific">Paratrimastix pyriformis</name>
    <dbReference type="NCBI Taxonomy" id="342808"/>
    <lineage>
        <taxon>Eukaryota</taxon>
        <taxon>Metamonada</taxon>
        <taxon>Preaxostyla</taxon>
        <taxon>Paratrimastigidae</taxon>
        <taxon>Paratrimastix</taxon>
    </lineage>
</organism>
<dbReference type="SUPFAM" id="SSF53098">
    <property type="entry name" value="Ribonuclease H-like"/>
    <property type="match status" value="1"/>
</dbReference>
<evidence type="ECO:0000256" key="3">
    <source>
        <dbReference type="ARBA" id="ARBA00022723"/>
    </source>
</evidence>
<dbReference type="InterPro" id="IPR036397">
    <property type="entry name" value="RNaseH_sf"/>
</dbReference>
<comment type="subcellular location">
    <subcellularLocation>
        <location evidence="1">Nucleus</location>
    </subcellularLocation>
</comment>
<feature type="compositionally biased region" description="Polar residues" evidence="10">
    <location>
        <begin position="427"/>
        <end position="436"/>
    </location>
</feature>
<evidence type="ECO:0000259" key="11">
    <source>
        <dbReference type="Pfam" id="PF01612"/>
    </source>
</evidence>
<feature type="region of interest" description="Disordered" evidence="10">
    <location>
        <begin position="17"/>
        <end position="66"/>
    </location>
</feature>
<keyword evidence="13" id="KW-1185">Reference proteome</keyword>
<keyword evidence="5" id="KW-0269">Exonuclease</keyword>
<evidence type="ECO:0000256" key="1">
    <source>
        <dbReference type="ARBA" id="ARBA00004123"/>
    </source>
</evidence>
<feature type="compositionally biased region" description="Low complexity" evidence="10">
    <location>
        <begin position="179"/>
        <end position="192"/>
    </location>
</feature>
<dbReference type="InterPro" id="IPR012337">
    <property type="entry name" value="RNaseH-like_sf"/>
</dbReference>
<keyword evidence="6" id="KW-0460">Magnesium</keyword>
<dbReference type="PANTHER" id="PTHR13620">
    <property type="entry name" value="3-5 EXONUCLEASE"/>
    <property type="match status" value="1"/>
</dbReference>
<evidence type="ECO:0000313" key="13">
    <source>
        <dbReference type="Proteomes" id="UP001141327"/>
    </source>
</evidence>
<keyword evidence="7" id="KW-0539">Nucleus</keyword>
<keyword evidence="3" id="KW-0479">Metal-binding</keyword>
<dbReference type="Pfam" id="PF01612">
    <property type="entry name" value="DNA_pol_A_exo1"/>
    <property type="match status" value="1"/>
</dbReference>
<keyword evidence="2" id="KW-0540">Nuclease</keyword>
<evidence type="ECO:0000256" key="6">
    <source>
        <dbReference type="ARBA" id="ARBA00022842"/>
    </source>
</evidence>
<evidence type="ECO:0000256" key="10">
    <source>
        <dbReference type="SAM" id="MobiDB-lite"/>
    </source>
</evidence>
<evidence type="ECO:0000256" key="4">
    <source>
        <dbReference type="ARBA" id="ARBA00022801"/>
    </source>
</evidence>
<evidence type="ECO:0000256" key="2">
    <source>
        <dbReference type="ARBA" id="ARBA00022722"/>
    </source>
</evidence>
<dbReference type="Proteomes" id="UP001141327">
    <property type="component" value="Unassembled WGS sequence"/>
</dbReference>
<evidence type="ECO:0000256" key="7">
    <source>
        <dbReference type="ARBA" id="ARBA00023242"/>
    </source>
</evidence>
<dbReference type="EMBL" id="JAPMOS010000003">
    <property type="protein sequence ID" value="KAJ4462392.1"/>
    <property type="molecule type" value="Genomic_DNA"/>
</dbReference>
<feature type="region of interest" description="Disordered" evidence="10">
    <location>
        <begin position="167"/>
        <end position="192"/>
    </location>
</feature>
<evidence type="ECO:0000256" key="5">
    <source>
        <dbReference type="ARBA" id="ARBA00022839"/>
    </source>
</evidence>
<feature type="region of interest" description="Disordered" evidence="10">
    <location>
        <begin position="233"/>
        <end position="258"/>
    </location>
</feature>
<reference evidence="12" key="1">
    <citation type="journal article" date="2022" name="bioRxiv">
        <title>Genomics of Preaxostyla Flagellates Illuminates Evolutionary Transitions and the Path Towards Mitochondrial Loss.</title>
        <authorList>
            <person name="Novak L.V.F."/>
            <person name="Treitli S.C."/>
            <person name="Pyrih J."/>
            <person name="Halakuc P."/>
            <person name="Pipaliya S.V."/>
            <person name="Vacek V."/>
            <person name="Brzon O."/>
            <person name="Soukal P."/>
            <person name="Eme L."/>
            <person name="Dacks J.B."/>
            <person name="Karnkowska A."/>
            <person name="Elias M."/>
            <person name="Hampl V."/>
        </authorList>
    </citation>
    <scope>NUCLEOTIDE SEQUENCE</scope>
    <source>
        <strain evidence="12">RCP-MX</strain>
    </source>
</reference>
<feature type="domain" description="3'-5' exonuclease" evidence="11">
    <location>
        <begin position="534"/>
        <end position="600"/>
    </location>
</feature>
<evidence type="ECO:0000313" key="12">
    <source>
        <dbReference type="EMBL" id="KAJ4462392.1"/>
    </source>
</evidence>
<proteinExistence type="predicted"/>
<keyword evidence="4" id="KW-0378">Hydrolase</keyword>
<name>A0ABQ8UXA1_9EUKA</name>
<comment type="caution">
    <text evidence="12">The sequence shown here is derived from an EMBL/GenBank/DDBJ whole genome shotgun (WGS) entry which is preliminary data.</text>
</comment>
<evidence type="ECO:0000256" key="8">
    <source>
        <dbReference type="ARBA" id="ARBA00040531"/>
    </source>
</evidence>
<accession>A0ABQ8UXA1</accession>
<dbReference type="PANTHER" id="PTHR13620:SF109">
    <property type="entry name" value="3'-5' EXONUCLEASE"/>
    <property type="match status" value="1"/>
</dbReference>
<feature type="compositionally biased region" description="Low complexity" evidence="10">
    <location>
        <begin position="242"/>
        <end position="258"/>
    </location>
</feature>
<evidence type="ECO:0000256" key="9">
    <source>
        <dbReference type="ARBA" id="ARBA00042761"/>
    </source>
</evidence>